<dbReference type="Proteomes" id="UP000836841">
    <property type="component" value="Chromosome 1"/>
</dbReference>
<dbReference type="AlphaFoldDB" id="A0AAU9RD52"/>
<evidence type="ECO:0000313" key="3">
    <source>
        <dbReference type="Proteomes" id="UP000836841"/>
    </source>
</evidence>
<dbReference type="PANTHER" id="PTHR33387:SF3">
    <property type="entry name" value="DUF985 DOMAIN-CONTAINING PROTEIN"/>
    <property type="match status" value="1"/>
</dbReference>
<dbReference type="InterPro" id="IPR014710">
    <property type="entry name" value="RmlC-like_jellyroll"/>
</dbReference>
<dbReference type="PANTHER" id="PTHR33387">
    <property type="entry name" value="RMLC-LIKE JELLY ROLL FOLD PROTEIN"/>
    <property type="match status" value="1"/>
</dbReference>
<reference evidence="2 3" key="1">
    <citation type="submission" date="2022-03" db="EMBL/GenBank/DDBJ databases">
        <authorList>
            <person name="Nunn A."/>
            <person name="Chopra R."/>
            <person name="Nunn A."/>
            <person name="Contreras Garrido A."/>
        </authorList>
    </citation>
    <scope>NUCLEOTIDE SEQUENCE [LARGE SCALE GENOMIC DNA]</scope>
</reference>
<proteinExistence type="predicted"/>
<dbReference type="InterPro" id="IPR009327">
    <property type="entry name" value="Cupin_DUF985"/>
</dbReference>
<dbReference type="CDD" id="cd06121">
    <property type="entry name" value="cupin_YML079wp"/>
    <property type="match status" value="1"/>
</dbReference>
<dbReference type="InterPro" id="IPR011051">
    <property type="entry name" value="RmlC_Cupin_sf"/>
</dbReference>
<protein>
    <recommendedName>
        <fullName evidence="1">DUF985 domain-containing protein</fullName>
    </recommendedName>
</protein>
<name>A0AAU9RD52_THLAR</name>
<feature type="domain" description="DUF985" evidence="1">
    <location>
        <begin position="56"/>
        <end position="177"/>
    </location>
</feature>
<dbReference type="InterPro" id="IPR039935">
    <property type="entry name" value="YML079W-like"/>
</dbReference>
<accession>A0AAU9RD52</accession>
<keyword evidence="3" id="KW-1185">Reference proteome</keyword>
<evidence type="ECO:0000259" key="1">
    <source>
        <dbReference type="Pfam" id="PF06172"/>
    </source>
</evidence>
<evidence type="ECO:0000313" key="2">
    <source>
        <dbReference type="EMBL" id="CAH2036887.1"/>
    </source>
</evidence>
<gene>
    <name evidence="2" type="ORF">TAV2_LOCUS1276</name>
</gene>
<dbReference type="Pfam" id="PF06172">
    <property type="entry name" value="Cupin_5"/>
    <property type="match status" value="1"/>
</dbReference>
<dbReference type="EMBL" id="OU466857">
    <property type="protein sequence ID" value="CAH2036887.1"/>
    <property type="molecule type" value="Genomic_DNA"/>
</dbReference>
<dbReference type="SUPFAM" id="SSF51182">
    <property type="entry name" value="RmlC-like cupins"/>
    <property type="match status" value="1"/>
</dbReference>
<dbReference type="Gene3D" id="2.60.120.10">
    <property type="entry name" value="Jelly Rolls"/>
    <property type="match status" value="1"/>
</dbReference>
<sequence length="200" mass="22770">MIDLERSVSEYRRRWSSLQKSSENSISDLTKKVAFSLKRSEILLFSSPPLSFHLPVDRGVSTSIYFLLPSGNVSRLHRIPMAETWHFYLGEPITVVELHDDGKLKLTCLGPDLIEGDQMPQYTVPPNIWFGSFPTKDVHFSNDGTLLKAEPRDSEKHFSLVGCTCAPAFQFEDFELAKRSHLLSLFPQHESLITLLSYPE</sequence>
<organism evidence="2 3">
    <name type="scientific">Thlaspi arvense</name>
    <name type="common">Field penny-cress</name>
    <dbReference type="NCBI Taxonomy" id="13288"/>
    <lineage>
        <taxon>Eukaryota</taxon>
        <taxon>Viridiplantae</taxon>
        <taxon>Streptophyta</taxon>
        <taxon>Embryophyta</taxon>
        <taxon>Tracheophyta</taxon>
        <taxon>Spermatophyta</taxon>
        <taxon>Magnoliopsida</taxon>
        <taxon>eudicotyledons</taxon>
        <taxon>Gunneridae</taxon>
        <taxon>Pentapetalae</taxon>
        <taxon>rosids</taxon>
        <taxon>malvids</taxon>
        <taxon>Brassicales</taxon>
        <taxon>Brassicaceae</taxon>
        <taxon>Thlaspideae</taxon>
        <taxon>Thlaspi</taxon>
    </lineage>
</organism>